<feature type="non-terminal residue" evidence="2">
    <location>
        <position position="159"/>
    </location>
</feature>
<proteinExistence type="predicted"/>
<dbReference type="Gene3D" id="3.40.30.10">
    <property type="entry name" value="Glutaredoxin"/>
    <property type="match status" value="1"/>
</dbReference>
<protein>
    <recommendedName>
        <fullName evidence="1">DSBA-like thioredoxin domain-containing protein</fullName>
    </recommendedName>
</protein>
<gene>
    <name evidence="2" type="ORF">METZ01_LOCUS61730</name>
</gene>
<dbReference type="GO" id="GO:0004364">
    <property type="term" value="F:glutathione transferase activity"/>
    <property type="evidence" value="ECO:0007669"/>
    <property type="project" value="TreeGrafter"/>
</dbReference>
<feature type="domain" description="DSBA-like thioredoxin" evidence="1">
    <location>
        <begin position="14"/>
        <end position="158"/>
    </location>
</feature>
<accession>A0A381SY17</accession>
<dbReference type="GO" id="GO:0005777">
    <property type="term" value="C:peroxisome"/>
    <property type="evidence" value="ECO:0007669"/>
    <property type="project" value="TreeGrafter"/>
</dbReference>
<dbReference type="PANTHER" id="PTHR42943">
    <property type="entry name" value="GLUTATHIONE S-TRANSFERASE KAPPA"/>
    <property type="match status" value="1"/>
</dbReference>
<dbReference type="InterPro" id="IPR036249">
    <property type="entry name" value="Thioredoxin-like_sf"/>
</dbReference>
<dbReference type="InterPro" id="IPR014440">
    <property type="entry name" value="HCCAis_GSTk"/>
</dbReference>
<dbReference type="GO" id="GO:0006749">
    <property type="term" value="P:glutathione metabolic process"/>
    <property type="evidence" value="ECO:0007669"/>
    <property type="project" value="TreeGrafter"/>
</dbReference>
<dbReference type="InterPro" id="IPR001853">
    <property type="entry name" value="DSBA-like_thioredoxin_dom"/>
</dbReference>
<dbReference type="Pfam" id="PF01323">
    <property type="entry name" value="DSBA"/>
    <property type="match status" value="1"/>
</dbReference>
<dbReference type="GO" id="GO:0004602">
    <property type="term" value="F:glutathione peroxidase activity"/>
    <property type="evidence" value="ECO:0007669"/>
    <property type="project" value="TreeGrafter"/>
</dbReference>
<dbReference type="GO" id="GO:0005739">
    <property type="term" value="C:mitochondrion"/>
    <property type="evidence" value="ECO:0007669"/>
    <property type="project" value="TreeGrafter"/>
</dbReference>
<dbReference type="AlphaFoldDB" id="A0A381SY17"/>
<organism evidence="2">
    <name type="scientific">marine metagenome</name>
    <dbReference type="NCBI Taxonomy" id="408172"/>
    <lineage>
        <taxon>unclassified sequences</taxon>
        <taxon>metagenomes</taxon>
        <taxon>ecological metagenomes</taxon>
    </lineage>
</organism>
<dbReference type="SUPFAM" id="SSF52833">
    <property type="entry name" value="Thioredoxin-like"/>
    <property type="match status" value="1"/>
</dbReference>
<dbReference type="InterPro" id="IPR051924">
    <property type="entry name" value="GST_Kappa/NadH"/>
</dbReference>
<dbReference type="PIRSF" id="PIRSF006386">
    <property type="entry name" value="HCCAis_GSTk"/>
    <property type="match status" value="1"/>
</dbReference>
<sequence>MYLPIDSSILFAKTGGLALKDRSPQRKRYRMQELRRWRSRLELELNLEPQYFPTDSNLASRVIIGAIEAGHDVAELVYELMRAVWVREEDVSEVSAVKGAIERSGGSVDDLLAAANHSNVQDIIIENSEQAVSKGVFGVPSYVVGEEVFWGQDRLEFLD</sequence>
<dbReference type="PANTHER" id="PTHR42943:SF2">
    <property type="entry name" value="GLUTATHIONE S-TRANSFERASE KAPPA 1"/>
    <property type="match status" value="1"/>
</dbReference>
<evidence type="ECO:0000313" key="2">
    <source>
        <dbReference type="EMBL" id="SVA08876.1"/>
    </source>
</evidence>
<reference evidence="2" key="1">
    <citation type="submission" date="2018-05" db="EMBL/GenBank/DDBJ databases">
        <authorList>
            <person name="Lanie J.A."/>
            <person name="Ng W.-L."/>
            <person name="Kazmierczak K.M."/>
            <person name="Andrzejewski T.M."/>
            <person name="Davidsen T.M."/>
            <person name="Wayne K.J."/>
            <person name="Tettelin H."/>
            <person name="Glass J.I."/>
            <person name="Rusch D."/>
            <person name="Podicherti R."/>
            <person name="Tsui H.-C.T."/>
            <person name="Winkler M.E."/>
        </authorList>
    </citation>
    <scope>NUCLEOTIDE SEQUENCE</scope>
</reference>
<dbReference type="EMBL" id="UINC01003742">
    <property type="protein sequence ID" value="SVA08876.1"/>
    <property type="molecule type" value="Genomic_DNA"/>
</dbReference>
<name>A0A381SY17_9ZZZZ</name>
<evidence type="ECO:0000259" key="1">
    <source>
        <dbReference type="Pfam" id="PF01323"/>
    </source>
</evidence>